<evidence type="ECO:0000313" key="3">
    <source>
        <dbReference type="Proteomes" id="UP000054639"/>
    </source>
</evidence>
<dbReference type="AlphaFoldDB" id="A0A378KUY8"/>
<reference evidence="1 3" key="1">
    <citation type="submission" date="2015-11" db="EMBL/GenBank/DDBJ databases">
        <title>Genomic analysis of 38 Legionella species identifies large and diverse effector repertoires.</title>
        <authorList>
            <person name="Burstein D."/>
            <person name="Amaro F."/>
            <person name="Zusman T."/>
            <person name="Lifshitz Z."/>
            <person name="Cohen O."/>
            <person name="Gilbert J.A."/>
            <person name="Pupko T."/>
            <person name="Shuman H.A."/>
            <person name="Segal G."/>
        </authorList>
    </citation>
    <scope>NUCLEOTIDE SEQUENCE [LARGE SCALE GENOMIC DNA]</scope>
    <source>
        <strain evidence="1 3">ATCC 49507</strain>
    </source>
</reference>
<gene>
    <name evidence="1" type="ORF">Lqua_3188</name>
    <name evidence="2" type="ORF">NCTC12376_01983</name>
</gene>
<evidence type="ECO:0000313" key="2">
    <source>
        <dbReference type="EMBL" id="STY18166.1"/>
    </source>
</evidence>
<dbReference type="RefSeq" id="WP_058475308.1">
    <property type="nucleotide sequence ID" value="NZ_CAAAIL010000010.1"/>
</dbReference>
<proteinExistence type="predicted"/>
<dbReference type="Proteomes" id="UP000054639">
    <property type="component" value="Unassembled WGS sequence"/>
</dbReference>
<evidence type="ECO:0000313" key="4">
    <source>
        <dbReference type="Proteomes" id="UP000254230"/>
    </source>
</evidence>
<dbReference type="STRING" id="45072.Lqua_3188"/>
<keyword evidence="3" id="KW-1185">Reference proteome</keyword>
<reference evidence="2 4" key="2">
    <citation type="submission" date="2018-06" db="EMBL/GenBank/DDBJ databases">
        <authorList>
            <consortium name="Pathogen Informatics"/>
            <person name="Doyle S."/>
        </authorList>
    </citation>
    <scope>NUCLEOTIDE SEQUENCE [LARGE SCALE GENOMIC DNA]</scope>
    <source>
        <strain evidence="2 4">NCTC12376</strain>
    </source>
</reference>
<protein>
    <submittedName>
        <fullName evidence="2">Uncharacterized protein</fullName>
    </submittedName>
</protein>
<dbReference type="EMBL" id="UGOW01000001">
    <property type="protein sequence ID" value="STY18166.1"/>
    <property type="molecule type" value="Genomic_DNA"/>
</dbReference>
<sequence>MKQFILSILFMIYGTDLSYASSNTVECTMKEMNDTISFVIPETMGKVPSVDFAYPIKVIEFSMRSGNLLLVAVDQEDSSRPRLFISAQLNKKNKTYIGQFMTDSGGNEIQLDNGVVTCKVNGTHN</sequence>
<organism evidence="2 4">
    <name type="scientific">Legionella quateirensis</name>
    <dbReference type="NCBI Taxonomy" id="45072"/>
    <lineage>
        <taxon>Bacteria</taxon>
        <taxon>Pseudomonadati</taxon>
        <taxon>Pseudomonadota</taxon>
        <taxon>Gammaproteobacteria</taxon>
        <taxon>Legionellales</taxon>
        <taxon>Legionellaceae</taxon>
        <taxon>Legionella</taxon>
    </lineage>
</organism>
<dbReference type="OrthoDB" id="8450433at2"/>
<evidence type="ECO:0000313" key="1">
    <source>
        <dbReference type="EMBL" id="KTD43287.1"/>
    </source>
</evidence>
<name>A0A378KUY8_9GAMM</name>
<dbReference type="EMBL" id="LNYR01000048">
    <property type="protein sequence ID" value="KTD43287.1"/>
    <property type="molecule type" value="Genomic_DNA"/>
</dbReference>
<accession>A0A378KUY8</accession>
<dbReference type="Proteomes" id="UP000254230">
    <property type="component" value="Unassembled WGS sequence"/>
</dbReference>